<evidence type="ECO:0000313" key="2">
    <source>
        <dbReference type="EMBL" id="ORY12719.1"/>
    </source>
</evidence>
<dbReference type="EMBL" id="MCFA01000048">
    <property type="protein sequence ID" value="ORY12719.1"/>
    <property type="molecule type" value="Genomic_DNA"/>
</dbReference>
<organism evidence="2 3">
    <name type="scientific">Clohesyomyces aquaticus</name>
    <dbReference type="NCBI Taxonomy" id="1231657"/>
    <lineage>
        <taxon>Eukaryota</taxon>
        <taxon>Fungi</taxon>
        <taxon>Dikarya</taxon>
        <taxon>Ascomycota</taxon>
        <taxon>Pezizomycotina</taxon>
        <taxon>Dothideomycetes</taxon>
        <taxon>Pleosporomycetidae</taxon>
        <taxon>Pleosporales</taxon>
        <taxon>Lindgomycetaceae</taxon>
        <taxon>Clohesyomyces</taxon>
    </lineage>
</organism>
<reference evidence="2 3" key="1">
    <citation type="submission" date="2016-07" db="EMBL/GenBank/DDBJ databases">
        <title>Pervasive Adenine N6-methylation of Active Genes in Fungi.</title>
        <authorList>
            <consortium name="DOE Joint Genome Institute"/>
            <person name="Mondo S.J."/>
            <person name="Dannebaum R.O."/>
            <person name="Kuo R.C."/>
            <person name="Labutti K."/>
            <person name="Haridas S."/>
            <person name="Kuo A."/>
            <person name="Salamov A."/>
            <person name="Ahrendt S.R."/>
            <person name="Lipzen A."/>
            <person name="Sullivan W."/>
            <person name="Andreopoulos W.B."/>
            <person name="Clum A."/>
            <person name="Lindquist E."/>
            <person name="Daum C."/>
            <person name="Ramamoorthy G.K."/>
            <person name="Gryganskyi A."/>
            <person name="Culley D."/>
            <person name="Magnuson J.K."/>
            <person name="James T.Y."/>
            <person name="O'Malley M.A."/>
            <person name="Stajich J.E."/>
            <person name="Spatafora J.W."/>
            <person name="Visel A."/>
            <person name="Grigoriev I.V."/>
        </authorList>
    </citation>
    <scope>NUCLEOTIDE SEQUENCE [LARGE SCALE GENOMIC DNA]</scope>
    <source>
        <strain evidence="2 3">CBS 115471</strain>
    </source>
</reference>
<feature type="compositionally biased region" description="Low complexity" evidence="1">
    <location>
        <begin position="183"/>
        <end position="199"/>
    </location>
</feature>
<sequence length="374" mass="42243">MDTPGFDHGVELEVFHEVAKGIEAVRPYARIVGVLLVIPMHHTRVNEMDEKLLRFTQALCGDEYISQVTIVTTFWDAHKEKQKLKYNARLSNLLEKVKELWSIQRPISHYQHGRKYEAGQDTGAFLEWDEDRDDIVDYAKDMIRRNYENISPRDPQIVQEIGIELTLEHTEAGRFLSQGPAYTPKSTSNSTSSSSTTPSPEERSREERKQENPKQEKLRQDLPNQDSPKEPHEKDLPKRDQSQPFSSSDGASRQGNGAQAQANEKGWWDYALDIFGTIVRNTHFEVSAGSSGGFSNARTGFSGGPHGPSLTHVTMGPRYNGPVDRNSVVDSFKIRGWDPSPANRMRVGQQLGVSGTPGTASYHDELRRKVEMFF</sequence>
<feature type="region of interest" description="Disordered" evidence="1">
    <location>
        <begin position="177"/>
        <end position="262"/>
    </location>
</feature>
<dbReference type="SUPFAM" id="SSF158634">
    <property type="entry name" value="RPA2825-like"/>
    <property type="match status" value="1"/>
</dbReference>
<keyword evidence="3" id="KW-1185">Reference proteome</keyword>
<gene>
    <name evidence="2" type="ORF">BCR34DRAFT_288083</name>
</gene>
<feature type="compositionally biased region" description="Polar residues" evidence="1">
    <location>
        <begin position="242"/>
        <end position="262"/>
    </location>
</feature>
<dbReference type="Proteomes" id="UP000193144">
    <property type="component" value="Unassembled WGS sequence"/>
</dbReference>
<feature type="compositionally biased region" description="Basic and acidic residues" evidence="1">
    <location>
        <begin position="227"/>
        <end position="241"/>
    </location>
</feature>
<accession>A0A1Y1ZR29</accession>
<name>A0A1Y1ZR29_9PLEO</name>
<evidence type="ECO:0000313" key="3">
    <source>
        <dbReference type="Proteomes" id="UP000193144"/>
    </source>
</evidence>
<comment type="caution">
    <text evidence="2">The sequence shown here is derived from an EMBL/GenBank/DDBJ whole genome shotgun (WGS) entry which is preliminary data.</text>
</comment>
<dbReference type="AlphaFoldDB" id="A0A1Y1ZR29"/>
<dbReference type="InterPro" id="IPR027417">
    <property type="entry name" value="P-loop_NTPase"/>
</dbReference>
<feature type="compositionally biased region" description="Basic and acidic residues" evidence="1">
    <location>
        <begin position="200"/>
        <end position="220"/>
    </location>
</feature>
<dbReference type="OrthoDB" id="3786820at2759"/>
<evidence type="ECO:0008006" key="4">
    <source>
        <dbReference type="Google" id="ProtNLM"/>
    </source>
</evidence>
<proteinExistence type="predicted"/>
<evidence type="ECO:0000256" key="1">
    <source>
        <dbReference type="SAM" id="MobiDB-lite"/>
    </source>
</evidence>
<dbReference type="Gene3D" id="3.40.50.300">
    <property type="entry name" value="P-loop containing nucleotide triphosphate hydrolases"/>
    <property type="match status" value="1"/>
</dbReference>
<protein>
    <recommendedName>
        <fullName evidence="4">AIG1-type G domain-containing protein</fullName>
    </recommendedName>
</protein>